<dbReference type="EMBL" id="VJZR01000014">
    <property type="protein sequence ID" value="TRX16414.1"/>
    <property type="molecule type" value="Genomic_DNA"/>
</dbReference>
<evidence type="ECO:0000313" key="4">
    <source>
        <dbReference type="Proteomes" id="UP000318585"/>
    </source>
</evidence>
<dbReference type="InterPro" id="IPR025698">
    <property type="entry name" value="2TM_dom"/>
</dbReference>
<dbReference type="Proteomes" id="UP000318585">
    <property type="component" value="Unassembled WGS sequence"/>
</dbReference>
<keyword evidence="1" id="KW-0812">Transmembrane</keyword>
<evidence type="ECO:0000313" key="3">
    <source>
        <dbReference type="EMBL" id="TRX16414.1"/>
    </source>
</evidence>
<gene>
    <name evidence="3" type="ORF">FNW17_13570</name>
</gene>
<proteinExistence type="predicted"/>
<feature type="domain" description="2TM" evidence="2">
    <location>
        <begin position="17"/>
        <end position="99"/>
    </location>
</feature>
<feature type="transmembrane region" description="Helical" evidence="1">
    <location>
        <begin position="28"/>
        <end position="48"/>
    </location>
</feature>
<protein>
    <submittedName>
        <fullName evidence="3">2TM domain-containing protein</fullName>
    </submittedName>
</protein>
<dbReference type="Pfam" id="PF13239">
    <property type="entry name" value="2TM"/>
    <property type="match status" value="1"/>
</dbReference>
<keyword evidence="1" id="KW-0472">Membrane</keyword>
<sequence>MEIIMENNYQNEERYYKARKRVEEIKGFHGHLIAFTVVNAGVFVINILTSPNYLWFDYWFYWQLLIWAIGVVFHGMIVFNYMPFLGKDWENQKISEFMEKEKQSKNTWL</sequence>
<comment type="caution">
    <text evidence="3">The sequence shown here is derived from an EMBL/GenBank/DDBJ whole genome shotgun (WGS) entry which is preliminary data.</text>
</comment>
<name>A0A553C7A9_9FLAO</name>
<evidence type="ECO:0000259" key="2">
    <source>
        <dbReference type="Pfam" id="PF13239"/>
    </source>
</evidence>
<organism evidence="3 4">
    <name type="scientific">Flavobacterium franklandianum</name>
    <dbReference type="NCBI Taxonomy" id="2594430"/>
    <lineage>
        <taxon>Bacteria</taxon>
        <taxon>Pseudomonadati</taxon>
        <taxon>Bacteroidota</taxon>
        <taxon>Flavobacteriia</taxon>
        <taxon>Flavobacteriales</taxon>
        <taxon>Flavobacteriaceae</taxon>
        <taxon>Flavobacterium</taxon>
    </lineage>
</organism>
<dbReference type="OrthoDB" id="8965954at2"/>
<reference evidence="3 4" key="1">
    <citation type="submission" date="2019-07" db="EMBL/GenBank/DDBJ databases">
        <title>Novel species of Flavobacterium.</title>
        <authorList>
            <person name="Liu Q."/>
            <person name="Xin Y.-H."/>
        </authorList>
    </citation>
    <scope>NUCLEOTIDE SEQUENCE [LARGE SCALE GENOMIC DNA]</scope>
    <source>
        <strain evidence="3 4">LB3P56</strain>
    </source>
</reference>
<evidence type="ECO:0000256" key="1">
    <source>
        <dbReference type="SAM" id="Phobius"/>
    </source>
</evidence>
<accession>A0A553C7A9</accession>
<keyword evidence="1" id="KW-1133">Transmembrane helix</keyword>
<dbReference type="AlphaFoldDB" id="A0A553C7A9"/>
<feature type="transmembrane region" description="Helical" evidence="1">
    <location>
        <begin position="60"/>
        <end position="82"/>
    </location>
</feature>
<keyword evidence="4" id="KW-1185">Reference proteome</keyword>